<dbReference type="GO" id="GO:0003677">
    <property type="term" value="F:DNA binding"/>
    <property type="evidence" value="ECO:0007669"/>
    <property type="project" value="UniProtKB-KW"/>
</dbReference>
<keyword evidence="1" id="KW-0805">Transcription regulation</keyword>
<dbReference type="PANTHER" id="PTHR44688:SF16">
    <property type="entry name" value="DNA-BINDING TRANSCRIPTIONAL ACTIVATOR DEVR_DOSR"/>
    <property type="match status" value="1"/>
</dbReference>
<dbReference type="PROSITE" id="PS50043">
    <property type="entry name" value="HTH_LUXR_2"/>
    <property type="match status" value="1"/>
</dbReference>
<dbReference type="Proteomes" id="UP000538929">
    <property type="component" value="Unassembled WGS sequence"/>
</dbReference>
<protein>
    <submittedName>
        <fullName evidence="5">DNA-binding response regulator</fullName>
    </submittedName>
</protein>
<evidence type="ECO:0000259" key="4">
    <source>
        <dbReference type="PROSITE" id="PS50043"/>
    </source>
</evidence>
<dbReference type="SMART" id="SM00421">
    <property type="entry name" value="HTH_LUXR"/>
    <property type="match status" value="1"/>
</dbReference>
<keyword evidence="6" id="KW-1185">Reference proteome</keyword>
<dbReference type="EMBL" id="VKHT01000441">
    <property type="protein sequence ID" value="MBB0245266.1"/>
    <property type="molecule type" value="Genomic_DNA"/>
</dbReference>
<evidence type="ECO:0000313" key="5">
    <source>
        <dbReference type="EMBL" id="MBB0245266.1"/>
    </source>
</evidence>
<accession>A0A7W3TEB1</accession>
<evidence type="ECO:0000256" key="2">
    <source>
        <dbReference type="ARBA" id="ARBA00023125"/>
    </source>
</evidence>
<comment type="caution">
    <text evidence="5">The sequence shown here is derived from an EMBL/GenBank/DDBJ whole genome shotgun (WGS) entry which is preliminary data.</text>
</comment>
<organism evidence="5 6">
    <name type="scientific">Streptomyces alkaliphilus</name>
    <dbReference type="NCBI Taxonomy" id="1472722"/>
    <lineage>
        <taxon>Bacteria</taxon>
        <taxon>Bacillati</taxon>
        <taxon>Actinomycetota</taxon>
        <taxon>Actinomycetes</taxon>
        <taxon>Kitasatosporales</taxon>
        <taxon>Streptomycetaceae</taxon>
        <taxon>Streptomyces</taxon>
    </lineage>
</organism>
<dbReference type="Gene3D" id="1.10.10.10">
    <property type="entry name" value="Winged helix-like DNA-binding domain superfamily/Winged helix DNA-binding domain"/>
    <property type="match status" value="1"/>
</dbReference>
<proteinExistence type="predicted"/>
<dbReference type="GO" id="GO:0006355">
    <property type="term" value="P:regulation of DNA-templated transcription"/>
    <property type="evidence" value="ECO:0007669"/>
    <property type="project" value="InterPro"/>
</dbReference>
<reference evidence="6" key="1">
    <citation type="submission" date="2019-10" db="EMBL/GenBank/DDBJ databases">
        <title>Streptomyces sp. nov., a novel actinobacterium isolated from alkaline environment.</title>
        <authorList>
            <person name="Golinska P."/>
        </authorList>
    </citation>
    <scope>NUCLEOTIDE SEQUENCE [LARGE SCALE GENOMIC DNA]</scope>
    <source>
        <strain evidence="6">DSM 42118</strain>
    </source>
</reference>
<dbReference type="AlphaFoldDB" id="A0A7W3TEB1"/>
<dbReference type="Pfam" id="PF00196">
    <property type="entry name" value="GerE"/>
    <property type="match status" value="1"/>
</dbReference>
<feature type="domain" description="HTH luxR-type" evidence="4">
    <location>
        <begin position="103"/>
        <end position="168"/>
    </location>
</feature>
<evidence type="ECO:0000256" key="1">
    <source>
        <dbReference type="ARBA" id="ARBA00023015"/>
    </source>
</evidence>
<dbReference type="PRINTS" id="PR00038">
    <property type="entry name" value="HTHLUXR"/>
</dbReference>
<keyword evidence="2 5" id="KW-0238">DNA-binding</keyword>
<name>A0A7W3TEB1_9ACTN</name>
<gene>
    <name evidence="5" type="ORF">FNQ90_14430</name>
</gene>
<dbReference type="InterPro" id="IPR036388">
    <property type="entry name" value="WH-like_DNA-bd_sf"/>
</dbReference>
<dbReference type="InterPro" id="IPR016032">
    <property type="entry name" value="Sig_transdc_resp-reg_C-effctor"/>
</dbReference>
<keyword evidence="3" id="KW-0804">Transcription</keyword>
<dbReference type="CDD" id="cd06170">
    <property type="entry name" value="LuxR_C_like"/>
    <property type="match status" value="1"/>
</dbReference>
<dbReference type="SUPFAM" id="SSF46894">
    <property type="entry name" value="C-terminal effector domain of the bipartite response regulators"/>
    <property type="match status" value="1"/>
</dbReference>
<dbReference type="InterPro" id="IPR000792">
    <property type="entry name" value="Tscrpt_reg_LuxR_C"/>
</dbReference>
<dbReference type="PANTHER" id="PTHR44688">
    <property type="entry name" value="DNA-BINDING TRANSCRIPTIONAL ACTIVATOR DEVR_DOSR"/>
    <property type="match status" value="1"/>
</dbReference>
<sequence length="170" mass="17739">MLCRAGLVPVTEEDPDADTVVVVVAPTVEEALSHRPPGEHRTLLVCDTVTPSGLRRAIRCGVPAVLCAAGLTPEQLGAAVRGARRGEGRLPYPPLARLLAAGDVPGPVGLTPGQTRVLTLVADGYANADIARRIGCSEHTVKNTVHEVMGRLQARNRAHAVATAVRTGLV</sequence>
<evidence type="ECO:0000313" key="6">
    <source>
        <dbReference type="Proteomes" id="UP000538929"/>
    </source>
</evidence>
<evidence type="ECO:0000256" key="3">
    <source>
        <dbReference type="ARBA" id="ARBA00023163"/>
    </source>
</evidence>